<proteinExistence type="predicted"/>
<keyword evidence="3" id="KW-1185">Reference proteome</keyword>
<evidence type="ECO:0000313" key="3">
    <source>
        <dbReference type="Proteomes" id="UP000828390"/>
    </source>
</evidence>
<dbReference type="EMBL" id="JAIWYP010000003">
    <property type="protein sequence ID" value="KAH3850558.1"/>
    <property type="molecule type" value="Genomic_DNA"/>
</dbReference>
<dbReference type="AlphaFoldDB" id="A0A9D4R1D8"/>
<protein>
    <submittedName>
        <fullName evidence="2">Uncharacterized protein</fullName>
    </submittedName>
</protein>
<gene>
    <name evidence="2" type="ORF">DPMN_092973</name>
</gene>
<evidence type="ECO:0000256" key="1">
    <source>
        <dbReference type="SAM" id="MobiDB-lite"/>
    </source>
</evidence>
<reference evidence="2" key="1">
    <citation type="journal article" date="2019" name="bioRxiv">
        <title>The Genome of the Zebra Mussel, Dreissena polymorpha: A Resource for Invasive Species Research.</title>
        <authorList>
            <person name="McCartney M.A."/>
            <person name="Auch B."/>
            <person name="Kono T."/>
            <person name="Mallez S."/>
            <person name="Zhang Y."/>
            <person name="Obille A."/>
            <person name="Becker A."/>
            <person name="Abrahante J.E."/>
            <person name="Garbe J."/>
            <person name="Badalamenti J.P."/>
            <person name="Herman A."/>
            <person name="Mangelson H."/>
            <person name="Liachko I."/>
            <person name="Sullivan S."/>
            <person name="Sone E.D."/>
            <person name="Koren S."/>
            <person name="Silverstein K.A.T."/>
            <person name="Beckman K.B."/>
            <person name="Gohl D.M."/>
        </authorList>
    </citation>
    <scope>NUCLEOTIDE SEQUENCE</scope>
    <source>
        <strain evidence="2">Duluth1</strain>
        <tissue evidence="2">Whole animal</tissue>
    </source>
</reference>
<dbReference type="Proteomes" id="UP000828390">
    <property type="component" value="Unassembled WGS sequence"/>
</dbReference>
<feature type="region of interest" description="Disordered" evidence="1">
    <location>
        <begin position="70"/>
        <end position="95"/>
    </location>
</feature>
<comment type="caution">
    <text evidence="2">The sequence shown here is derived from an EMBL/GenBank/DDBJ whole genome shotgun (WGS) entry which is preliminary data.</text>
</comment>
<reference evidence="2" key="2">
    <citation type="submission" date="2020-11" db="EMBL/GenBank/DDBJ databases">
        <authorList>
            <person name="McCartney M.A."/>
            <person name="Auch B."/>
            <person name="Kono T."/>
            <person name="Mallez S."/>
            <person name="Becker A."/>
            <person name="Gohl D.M."/>
            <person name="Silverstein K.A.T."/>
            <person name="Koren S."/>
            <person name="Bechman K.B."/>
            <person name="Herman A."/>
            <person name="Abrahante J.E."/>
            <person name="Garbe J."/>
        </authorList>
    </citation>
    <scope>NUCLEOTIDE SEQUENCE</scope>
    <source>
        <strain evidence="2">Duluth1</strain>
        <tissue evidence="2">Whole animal</tissue>
    </source>
</reference>
<name>A0A9D4R1D8_DREPO</name>
<accession>A0A9D4R1D8</accession>
<sequence length="95" mass="10005">MIYSNTKKGLGAVILAGLPTDVCSRARSHYCSTRELLPAVFPPCASTFLLSQPGVPGLRRGSHIDAELSADARSTQTDLTVGLPASNRPQIPASK</sequence>
<organism evidence="2 3">
    <name type="scientific">Dreissena polymorpha</name>
    <name type="common">Zebra mussel</name>
    <name type="synonym">Mytilus polymorpha</name>
    <dbReference type="NCBI Taxonomy" id="45954"/>
    <lineage>
        <taxon>Eukaryota</taxon>
        <taxon>Metazoa</taxon>
        <taxon>Spiralia</taxon>
        <taxon>Lophotrochozoa</taxon>
        <taxon>Mollusca</taxon>
        <taxon>Bivalvia</taxon>
        <taxon>Autobranchia</taxon>
        <taxon>Heteroconchia</taxon>
        <taxon>Euheterodonta</taxon>
        <taxon>Imparidentia</taxon>
        <taxon>Neoheterodontei</taxon>
        <taxon>Myida</taxon>
        <taxon>Dreissenoidea</taxon>
        <taxon>Dreissenidae</taxon>
        <taxon>Dreissena</taxon>
    </lineage>
</organism>
<evidence type="ECO:0000313" key="2">
    <source>
        <dbReference type="EMBL" id="KAH3850558.1"/>
    </source>
</evidence>